<evidence type="ECO:0000313" key="16">
    <source>
        <dbReference type="Proteomes" id="UP001360560"/>
    </source>
</evidence>
<evidence type="ECO:0000256" key="12">
    <source>
        <dbReference type="SAM" id="Phobius"/>
    </source>
</evidence>
<dbReference type="GeneID" id="90072792"/>
<dbReference type="Pfam" id="PF25398">
    <property type="entry name" value="CUX1_N"/>
    <property type="match status" value="1"/>
</dbReference>
<evidence type="ECO:0000256" key="6">
    <source>
        <dbReference type="ARBA" id="ARBA00022989"/>
    </source>
</evidence>
<feature type="region of interest" description="Disordered" evidence="11">
    <location>
        <begin position="219"/>
        <end position="258"/>
    </location>
</feature>
<keyword evidence="6 12" id="KW-1133">Transmembrane helix</keyword>
<organism evidence="15 16">
    <name type="scientific">Saccharomycopsis crataegensis</name>
    <dbReference type="NCBI Taxonomy" id="43959"/>
    <lineage>
        <taxon>Eukaryota</taxon>
        <taxon>Fungi</taxon>
        <taxon>Dikarya</taxon>
        <taxon>Ascomycota</taxon>
        <taxon>Saccharomycotina</taxon>
        <taxon>Saccharomycetes</taxon>
        <taxon>Saccharomycopsidaceae</taxon>
        <taxon>Saccharomycopsis</taxon>
    </lineage>
</organism>
<evidence type="ECO:0000256" key="1">
    <source>
        <dbReference type="ARBA" id="ARBA00004409"/>
    </source>
</evidence>
<gene>
    <name evidence="15" type="ORF">DASC09_021380</name>
</gene>
<accession>A0AAV5QKW3</accession>
<feature type="transmembrane region" description="Helical" evidence="12">
    <location>
        <begin position="679"/>
        <end position="699"/>
    </location>
</feature>
<dbReference type="InterPro" id="IPR057476">
    <property type="entry name" value="Cux_N"/>
</dbReference>
<reference evidence="15 16" key="1">
    <citation type="journal article" date="2023" name="Elife">
        <title>Identification of key yeast species and microbe-microbe interactions impacting larval growth of Drosophila in the wild.</title>
        <authorList>
            <person name="Mure A."/>
            <person name="Sugiura Y."/>
            <person name="Maeda R."/>
            <person name="Honda K."/>
            <person name="Sakurai N."/>
            <person name="Takahashi Y."/>
            <person name="Watada M."/>
            <person name="Katoh T."/>
            <person name="Gotoh A."/>
            <person name="Gotoh Y."/>
            <person name="Taniguchi I."/>
            <person name="Nakamura K."/>
            <person name="Hayashi T."/>
            <person name="Katayama T."/>
            <person name="Uemura T."/>
            <person name="Hattori Y."/>
        </authorList>
    </citation>
    <scope>NUCLEOTIDE SEQUENCE [LARGE SCALE GENOMIC DNA]</scope>
    <source>
        <strain evidence="15 16">SC-9</strain>
    </source>
</reference>
<evidence type="ECO:0000256" key="3">
    <source>
        <dbReference type="ARBA" id="ARBA00018691"/>
    </source>
</evidence>
<proteinExistence type="inferred from homology"/>
<keyword evidence="7" id="KW-0333">Golgi apparatus</keyword>
<dbReference type="GO" id="GO:0000139">
    <property type="term" value="C:Golgi membrane"/>
    <property type="evidence" value="ECO:0007669"/>
    <property type="project" value="UniProtKB-SubCell"/>
</dbReference>
<keyword evidence="8 10" id="KW-0175">Coiled coil</keyword>
<evidence type="ECO:0000256" key="7">
    <source>
        <dbReference type="ARBA" id="ARBA00023034"/>
    </source>
</evidence>
<dbReference type="AlphaFoldDB" id="A0AAV5QKW3"/>
<dbReference type="PANTHER" id="PTHR14043">
    <property type="entry name" value="CCAAT DISPLACEMENT PROTEIN-RELATED"/>
    <property type="match status" value="1"/>
</dbReference>
<dbReference type="Proteomes" id="UP001360560">
    <property type="component" value="Unassembled WGS sequence"/>
</dbReference>
<feature type="domain" description="CASP C-terminal" evidence="13">
    <location>
        <begin position="435"/>
        <end position="696"/>
    </location>
</feature>
<dbReference type="EMBL" id="BTFZ01000003">
    <property type="protein sequence ID" value="GMM34813.1"/>
    <property type="molecule type" value="Genomic_DNA"/>
</dbReference>
<dbReference type="InterPro" id="IPR012955">
    <property type="entry name" value="CASP_C"/>
</dbReference>
<evidence type="ECO:0000259" key="13">
    <source>
        <dbReference type="Pfam" id="PF08172"/>
    </source>
</evidence>
<feature type="compositionally biased region" description="Basic and acidic residues" evidence="11">
    <location>
        <begin position="245"/>
        <end position="258"/>
    </location>
</feature>
<comment type="caution">
    <text evidence="15">The sequence shown here is derived from an EMBL/GenBank/DDBJ whole genome shotgun (WGS) entry which is preliminary data.</text>
</comment>
<feature type="coiled-coil region" evidence="10">
    <location>
        <begin position="273"/>
        <end position="307"/>
    </location>
</feature>
<feature type="coiled-coil region" evidence="10">
    <location>
        <begin position="119"/>
        <end position="146"/>
    </location>
</feature>
<keyword evidence="4" id="KW-0813">Transport</keyword>
<keyword evidence="5 12" id="KW-0812">Transmembrane</keyword>
<evidence type="ECO:0000313" key="15">
    <source>
        <dbReference type="EMBL" id="GMM34813.1"/>
    </source>
</evidence>
<keyword evidence="9 12" id="KW-0472">Membrane</keyword>
<evidence type="ECO:0000256" key="11">
    <source>
        <dbReference type="SAM" id="MobiDB-lite"/>
    </source>
</evidence>
<evidence type="ECO:0000256" key="5">
    <source>
        <dbReference type="ARBA" id="ARBA00022692"/>
    </source>
</evidence>
<feature type="compositionally biased region" description="Acidic residues" evidence="11">
    <location>
        <begin position="227"/>
        <end position="244"/>
    </location>
</feature>
<feature type="domain" description="Cux N-terminal" evidence="14">
    <location>
        <begin position="9"/>
        <end position="119"/>
    </location>
</feature>
<dbReference type="GO" id="GO:0006891">
    <property type="term" value="P:intra-Golgi vesicle-mediated transport"/>
    <property type="evidence" value="ECO:0007669"/>
    <property type="project" value="InterPro"/>
</dbReference>
<keyword evidence="16" id="KW-1185">Reference proteome</keyword>
<evidence type="ECO:0000256" key="8">
    <source>
        <dbReference type="ARBA" id="ARBA00023054"/>
    </source>
</evidence>
<evidence type="ECO:0000256" key="10">
    <source>
        <dbReference type="SAM" id="Coils"/>
    </source>
</evidence>
<comment type="similarity">
    <text evidence="2">Belongs to the CASP family.</text>
</comment>
<evidence type="ECO:0000256" key="9">
    <source>
        <dbReference type="ARBA" id="ARBA00023136"/>
    </source>
</evidence>
<dbReference type="RefSeq" id="XP_064851813.1">
    <property type="nucleotide sequence ID" value="XM_064995741.1"/>
</dbReference>
<dbReference type="PANTHER" id="PTHR14043:SF2">
    <property type="entry name" value="HOMEOBOX PROTEIN CUT"/>
    <property type="match status" value="1"/>
</dbReference>
<feature type="coiled-coil region" evidence="10">
    <location>
        <begin position="539"/>
        <end position="587"/>
    </location>
</feature>
<comment type="subcellular location">
    <subcellularLocation>
        <location evidence="1">Golgi apparatus membrane</location>
        <topology evidence="1">Single-pass type IV membrane protein</topology>
    </subcellularLocation>
</comment>
<evidence type="ECO:0000259" key="14">
    <source>
        <dbReference type="Pfam" id="PF25398"/>
    </source>
</evidence>
<evidence type="ECO:0000256" key="4">
    <source>
        <dbReference type="ARBA" id="ARBA00022448"/>
    </source>
</evidence>
<feature type="coiled-coil region" evidence="10">
    <location>
        <begin position="411"/>
        <end position="473"/>
    </location>
</feature>
<sequence>MGDQPNEEYLNFQKALKMWEEISLPEVQKKLDDEALEIKENQKSLLISRKDLATKTKQFKKLEDDAKLNEIKPLLKAYQNEIDNLTKKGKFVETAFFNVYKDISEAPDPKPLLSSSLKSFKTSSEIDALKDENAKLQEKLLKYKDYETVKAKLIEGEQKHAESLKVKLLLKDDEYKSRIDETERKFKVTENKYERKIALLTKQVSELKALNEISKNKLKSQSKLLQGDDDDEDGEEDDGDEDDTDAGKHTENLNDVEPKSALRVELDLATRDLEYSKTKVLELEKRNQELKESLSKLEESYEQDEKLNKLRESNLMLEKNNSILLQKSNSDKRTIIKLNTELSKATKDLIAKESEYSQKLSKLKQKLDEHSDYDEIKNELSILRSFEFDVDLDNEKSAGDSSIDHTLMVRNRKLNNDLVELRNKCSKLEQQIRQLTDNSKRRESQISSLQSINEKLESDISNVRGNNDNWEAMSMISGVSRFPPARSIAPSTRFSSHGNGKISPAASIAGFDDSSSMIGGGGADNGGNNSLLPLITQQRDRFRSKNTELETKLRETTKTIGDLKKQNTVLQTKVNNLTTEVKFLQSKSARGSGPTAIGSGKPAAANPYSDQFSSTTYDVLFDDYESFSFITNSKSLHWLQKTLGNENTKKLDKKLNGTEKYFYNFLKIILTNQTSRTFFLIYFTAIHSVLVLFLLKLFFGGGSVSTTDSIVKKVTKDVGSEKILAAAAAAAADSIKVPVGGGVARDAADAIKVAG</sequence>
<evidence type="ECO:0000256" key="2">
    <source>
        <dbReference type="ARBA" id="ARBA00006415"/>
    </source>
</evidence>
<dbReference type="Pfam" id="PF08172">
    <property type="entry name" value="CASP_C"/>
    <property type="match status" value="1"/>
</dbReference>
<protein>
    <recommendedName>
        <fullName evidence="3">Protein CASP</fullName>
    </recommendedName>
</protein>
<name>A0AAV5QKW3_9ASCO</name>